<dbReference type="EnsemblPlants" id="OBART02G08210.1">
    <property type="protein sequence ID" value="OBART02G08210.1"/>
    <property type="gene ID" value="OBART02G08210"/>
</dbReference>
<keyword evidence="3" id="KW-1185">Reference proteome</keyword>
<name>A0A0D3F2A0_9ORYZ</name>
<reference evidence="2" key="2">
    <citation type="submission" date="2015-03" db="UniProtKB">
        <authorList>
            <consortium name="EnsemblPlants"/>
        </authorList>
    </citation>
    <scope>IDENTIFICATION</scope>
</reference>
<dbReference type="Gramene" id="OBART02G08210.1">
    <property type="protein sequence ID" value="OBART02G08210.1"/>
    <property type="gene ID" value="OBART02G08210"/>
</dbReference>
<dbReference type="PaxDb" id="65489-OBART02G08210.1"/>
<proteinExistence type="predicted"/>
<dbReference type="HOGENOM" id="CLU_2964506_0_0_1"/>
<dbReference type="Proteomes" id="UP000026960">
    <property type="component" value="Chromosome 2"/>
</dbReference>
<organism evidence="2">
    <name type="scientific">Oryza barthii</name>
    <dbReference type="NCBI Taxonomy" id="65489"/>
    <lineage>
        <taxon>Eukaryota</taxon>
        <taxon>Viridiplantae</taxon>
        <taxon>Streptophyta</taxon>
        <taxon>Embryophyta</taxon>
        <taxon>Tracheophyta</taxon>
        <taxon>Spermatophyta</taxon>
        <taxon>Magnoliopsida</taxon>
        <taxon>Liliopsida</taxon>
        <taxon>Poales</taxon>
        <taxon>Poaceae</taxon>
        <taxon>BOP clade</taxon>
        <taxon>Oryzoideae</taxon>
        <taxon>Oryzeae</taxon>
        <taxon>Oryzinae</taxon>
        <taxon>Oryza</taxon>
    </lineage>
</organism>
<sequence>MSYESSKAEDHKGKGKVKEGRKSYEKSNTEKKGKGNENKSSEKGKGKTIDALFHERYRW</sequence>
<protein>
    <submittedName>
        <fullName evidence="2">Uncharacterized protein</fullName>
    </submittedName>
</protein>
<feature type="region of interest" description="Disordered" evidence="1">
    <location>
        <begin position="1"/>
        <end position="59"/>
    </location>
</feature>
<reference evidence="2" key="1">
    <citation type="journal article" date="2009" name="Rice">
        <title>De Novo Next Generation Sequencing of Plant Genomes.</title>
        <authorList>
            <person name="Rounsley S."/>
            <person name="Marri P.R."/>
            <person name="Yu Y."/>
            <person name="He R."/>
            <person name="Sisneros N."/>
            <person name="Goicoechea J.L."/>
            <person name="Lee S.J."/>
            <person name="Angelova A."/>
            <person name="Kudrna D."/>
            <person name="Luo M."/>
            <person name="Affourtit J."/>
            <person name="Desany B."/>
            <person name="Knight J."/>
            <person name="Niazi F."/>
            <person name="Egholm M."/>
            <person name="Wing R.A."/>
        </authorList>
    </citation>
    <scope>NUCLEOTIDE SEQUENCE [LARGE SCALE GENOMIC DNA]</scope>
    <source>
        <strain evidence="2">cv. IRGC 105608</strain>
    </source>
</reference>
<evidence type="ECO:0000313" key="2">
    <source>
        <dbReference type="EnsemblPlants" id="OBART02G08210.1"/>
    </source>
</evidence>
<dbReference type="AlphaFoldDB" id="A0A0D3F2A0"/>
<evidence type="ECO:0000313" key="3">
    <source>
        <dbReference type="Proteomes" id="UP000026960"/>
    </source>
</evidence>
<evidence type="ECO:0000256" key="1">
    <source>
        <dbReference type="SAM" id="MobiDB-lite"/>
    </source>
</evidence>
<accession>A0A0D3F2A0</accession>